<dbReference type="InterPro" id="IPR013083">
    <property type="entry name" value="Znf_RING/FYVE/PHD"/>
</dbReference>
<feature type="region of interest" description="Disordered" evidence="5">
    <location>
        <begin position="1"/>
        <end position="56"/>
    </location>
</feature>
<dbReference type="PROSITE" id="PS50089">
    <property type="entry name" value="ZF_RING_2"/>
    <property type="match status" value="1"/>
</dbReference>
<dbReference type="SUPFAM" id="SSF57845">
    <property type="entry name" value="B-box zinc-binding domain"/>
    <property type="match status" value="1"/>
</dbReference>
<evidence type="ECO:0000256" key="5">
    <source>
        <dbReference type="SAM" id="MobiDB-lite"/>
    </source>
</evidence>
<evidence type="ECO:0000259" key="7">
    <source>
        <dbReference type="PROSITE" id="PS50119"/>
    </source>
</evidence>
<dbReference type="SMART" id="SM00336">
    <property type="entry name" value="BBOX"/>
    <property type="match status" value="2"/>
</dbReference>
<gene>
    <name evidence="8" type="ORF">PCOR1329_LOCUS53185</name>
</gene>
<dbReference type="InterPro" id="IPR047153">
    <property type="entry name" value="TRIM45/56/19-like"/>
</dbReference>
<proteinExistence type="predicted"/>
<keyword evidence="9" id="KW-1185">Reference proteome</keyword>
<evidence type="ECO:0000259" key="6">
    <source>
        <dbReference type="PROSITE" id="PS50089"/>
    </source>
</evidence>
<dbReference type="SUPFAM" id="SSF57850">
    <property type="entry name" value="RING/U-box"/>
    <property type="match status" value="1"/>
</dbReference>
<dbReference type="PROSITE" id="PS00518">
    <property type="entry name" value="ZF_RING_1"/>
    <property type="match status" value="1"/>
</dbReference>
<keyword evidence="3" id="KW-0862">Zinc</keyword>
<dbReference type="Proteomes" id="UP001189429">
    <property type="component" value="Unassembled WGS sequence"/>
</dbReference>
<name>A0ABN9V3J4_9DINO</name>
<dbReference type="Gene3D" id="3.30.40.10">
    <property type="entry name" value="Zinc/RING finger domain, C3HC4 (zinc finger)"/>
    <property type="match status" value="1"/>
</dbReference>
<evidence type="ECO:0000256" key="1">
    <source>
        <dbReference type="ARBA" id="ARBA00022723"/>
    </source>
</evidence>
<evidence type="ECO:0000313" key="9">
    <source>
        <dbReference type="Proteomes" id="UP001189429"/>
    </source>
</evidence>
<feature type="domain" description="RING-type" evidence="6">
    <location>
        <begin position="82"/>
        <end position="134"/>
    </location>
</feature>
<dbReference type="PROSITE" id="PS50119">
    <property type="entry name" value="ZF_BBOX"/>
    <property type="match status" value="2"/>
</dbReference>
<feature type="compositionally biased region" description="Low complexity" evidence="5">
    <location>
        <begin position="1"/>
        <end position="28"/>
    </location>
</feature>
<accession>A0ABN9V3J4</accession>
<evidence type="ECO:0008006" key="10">
    <source>
        <dbReference type="Google" id="ProtNLM"/>
    </source>
</evidence>
<dbReference type="InterPro" id="IPR017907">
    <property type="entry name" value="Znf_RING_CS"/>
</dbReference>
<evidence type="ECO:0000256" key="3">
    <source>
        <dbReference type="ARBA" id="ARBA00022833"/>
    </source>
</evidence>
<evidence type="ECO:0000256" key="4">
    <source>
        <dbReference type="PROSITE-ProRule" id="PRU00024"/>
    </source>
</evidence>
<dbReference type="InterPro" id="IPR000315">
    <property type="entry name" value="Znf_B-box"/>
</dbReference>
<dbReference type="Gene3D" id="3.30.160.60">
    <property type="entry name" value="Classic Zinc Finger"/>
    <property type="match status" value="1"/>
</dbReference>
<comment type="caution">
    <text evidence="8">The sequence shown here is derived from an EMBL/GenBank/DDBJ whole genome shotgun (WGS) entry which is preliminary data.</text>
</comment>
<keyword evidence="1" id="KW-0479">Metal-binding</keyword>
<reference evidence="8" key="1">
    <citation type="submission" date="2023-10" db="EMBL/GenBank/DDBJ databases">
        <authorList>
            <person name="Chen Y."/>
            <person name="Shah S."/>
            <person name="Dougan E. K."/>
            <person name="Thang M."/>
            <person name="Chan C."/>
        </authorList>
    </citation>
    <scope>NUCLEOTIDE SEQUENCE [LARGE SCALE GENOMIC DNA]</scope>
</reference>
<keyword evidence="2 4" id="KW-0863">Zinc-finger</keyword>
<feature type="domain" description="B box-type" evidence="7">
    <location>
        <begin position="222"/>
        <end position="259"/>
    </location>
</feature>
<evidence type="ECO:0000256" key="2">
    <source>
        <dbReference type="ARBA" id="ARBA00022771"/>
    </source>
</evidence>
<protein>
    <recommendedName>
        <fullName evidence="10">B box-type domain-containing protein</fullName>
    </recommendedName>
</protein>
<feature type="domain" description="B box-type" evidence="7">
    <location>
        <begin position="162"/>
        <end position="209"/>
    </location>
</feature>
<dbReference type="PANTHER" id="PTHR25462">
    <property type="entry name" value="BONUS, ISOFORM C-RELATED"/>
    <property type="match status" value="1"/>
</dbReference>
<dbReference type="SMART" id="SM00184">
    <property type="entry name" value="RING"/>
    <property type="match status" value="1"/>
</dbReference>
<evidence type="ECO:0000313" key="8">
    <source>
        <dbReference type="EMBL" id="CAK0865743.1"/>
    </source>
</evidence>
<organism evidence="8 9">
    <name type="scientific">Prorocentrum cordatum</name>
    <dbReference type="NCBI Taxonomy" id="2364126"/>
    <lineage>
        <taxon>Eukaryota</taxon>
        <taxon>Sar</taxon>
        <taxon>Alveolata</taxon>
        <taxon>Dinophyceae</taxon>
        <taxon>Prorocentrales</taxon>
        <taxon>Prorocentraceae</taxon>
        <taxon>Prorocentrum</taxon>
    </lineage>
</organism>
<dbReference type="EMBL" id="CAUYUJ010016481">
    <property type="protein sequence ID" value="CAK0865743.1"/>
    <property type="molecule type" value="Genomic_DNA"/>
</dbReference>
<dbReference type="Pfam" id="PF00643">
    <property type="entry name" value="zf-B_box"/>
    <property type="match status" value="1"/>
</dbReference>
<sequence>MSAAPLGQPAPQAGRPGADAACVAGAGPDAPPGAAAPPCEGAAAGGSVPGQPWARPPAEERLEDVGLAAMMSVDGTAIYTSCAICNKSFPDTDKLEGRHEVKLLPCFHCVCGPCLQSALDTHAGDVNFACPLCRKSSLKKSLHEYLPHFEVHSEIDKAQVAQRDFCCEECVSGNRAEVYCSHCVMNLCGMCARQHGRAKATARHELSSLCEEDSSGRVVRVHRAQFCASHRRSRYELFCETCDTVICRECAMTSHQSHNYKLPSASLVERHRRGIQDLVDSLNSGLLSAQECHREINRSCEATAATVQKAKASADRDFDELLRAAEARCAELALGLLSGCRGVRAGLEAEKSRCSAALVDLWRTIDFLEKVLSRGTDVEVLQMKWLFKETRQLRLMEQWASLASESSISLSCPDLEAGWRSVAERDALLGCISSFGSCASLRPAFREGARSWDAADPEAEALPAAIVAPAAPAALAAPAVAAAAP</sequence>
<dbReference type="PANTHER" id="PTHR25462:SF296">
    <property type="entry name" value="MEIOTIC P26, ISOFORM F"/>
    <property type="match status" value="1"/>
</dbReference>
<dbReference type="InterPro" id="IPR001841">
    <property type="entry name" value="Znf_RING"/>
</dbReference>